<feature type="region of interest" description="Disordered" evidence="1">
    <location>
        <begin position="1"/>
        <end position="46"/>
    </location>
</feature>
<dbReference type="EMBL" id="JBHSAX010000019">
    <property type="protein sequence ID" value="MFC3965265.1"/>
    <property type="molecule type" value="Genomic_DNA"/>
</dbReference>
<protein>
    <submittedName>
        <fullName evidence="2">Uncharacterized protein</fullName>
    </submittedName>
</protein>
<evidence type="ECO:0000313" key="3">
    <source>
        <dbReference type="Proteomes" id="UP001595696"/>
    </source>
</evidence>
<organism evidence="2 3">
    <name type="scientific">Nocardia jiangsuensis</name>
    <dbReference type="NCBI Taxonomy" id="1691563"/>
    <lineage>
        <taxon>Bacteria</taxon>
        <taxon>Bacillati</taxon>
        <taxon>Actinomycetota</taxon>
        <taxon>Actinomycetes</taxon>
        <taxon>Mycobacteriales</taxon>
        <taxon>Nocardiaceae</taxon>
        <taxon>Nocardia</taxon>
    </lineage>
</organism>
<evidence type="ECO:0000256" key="1">
    <source>
        <dbReference type="SAM" id="MobiDB-lite"/>
    </source>
</evidence>
<keyword evidence="3" id="KW-1185">Reference proteome</keyword>
<accession>A0ABV8DYN3</accession>
<dbReference type="RefSeq" id="WP_378615015.1">
    <property type="nucleotide sequence ID" value="NZ_JBHSAX010000019.1"/>
</dbReference>
<proteinExistence type="predicted"/>
<reference evidence="3" key="1">
    <citation type="journal article" date="2019" name="Int. J. Syst. Evol. Microbiol.">
        <title>The Global Catalogue of Microorganisms (GCM) 10K type strain sequencing project: providing services to taxonomists for standard genome sequencing and annotation.</title>
        <authorList>
            <consortium name="The Broad Institute Genomics Platform"/>
            <consortium name="The Broad Institute Genome Sequencing Center for Infectious Disease"/>
            <person name="Wu L."/>
            <person name="Ma J."/>
        </authorList>
    </citation>
    <scope>NUCLEOTIDE SEQUENCE [LARGE SCALE GENOMIC DNA]</scope>
    <source>
        <strain evidence="3">CGMCC 4.7330</strain>
    </source>
</reference>
<comment type="caution">
    <text evidence="2">The sequence shown here is derived from an EMBL/GenBank/DDBJ whole genome shotgun (WGS) entry which is preliminary data.</text>
</comment>
<evidence type="ECO:0000313" key="2">
    <source>
        <dbReference type="EMBL" id="MFC3965265.1"/>
    </source>
</evidence>
<name>A0ABV8DYN3_9NOCA</name>
<gene>
    <name evidence="2" type="ORF">ACFO0B_25030</name>
</gene>
<sequence length="46" mass="4985">MDQQQAAFGSADMDRKTAEPAEPTEPDVPSDPKHPDEAADEFPAED</sequence>
<dbReference type="Proteomes" id="UP001595696">
    <property type="component" value="Unassembled WGS sequence"/>
</dbReference>